<dbReference type="InterPro" id="IPR006311">
    <property type="entry name" value="TAT_signal"/>
</dbReference>
<dbReference type="PROSITE" id="PS51318">
    <property type="entry name" value="TAT"/>
    <property type="match status" value="1"/>
</dbReference>
<accession>A0A6N7RKZ4</accession>
<evidence type="ECO:0000256" key="1">
    <source>
        <dbReference type="ARBA" id="ARBA00001974"/>
    </source>
</evidence>
<dbReference type="PANTHER" id="PTHR43400">
    <property type="entry name" value="FUMARATE REDUCTASE"/>
    <property type="match status" value="1"/>
</dbReference>
<name>A0A6N7RKZ4_9ACTN</name>
<keyword evidence="2" id="KW-0285">Flavoprotein</keyword>
<sequence>MLFDYARERERDTMEHANVSRRTFLKGAGFVGLTAGILGASELAAPSHQVALAAQADEGQSLNKYQTIFGEGTQYIPVKKASWDQLDGYVAYDDKEFNDSDISRTDTCDFLIIGCGIGGMMASLEAANEGANVITIEKMDRGRNTWESVGGYNTNMQQEINNVPDPAEYVEAIMRSSYWRARSEVVWSFVEQSGEATDFMNDMLIKANKGVSLYSTVQKETGYGFDTIQAEHKLKFPDNVKWDTWWRGPVAFDSLETTAATYDNLDIRYNTAGVQLVQDESGRVCGAIAQDENGYYRIEAAKGVLLATGGYEANPQMMESWCRPEDFNGCCVYAPNTGNTGDGHMMGLSVGAQMDPLPHTLMVFRSGLPGRVMDASMVSSCFTSSIWVDFKGRRFVNEKLPHNFVANAISEAGISGKPVWFVFDQAIVDGVKDDTGKLTSDIEDGKARGELVQADTIEELALAMDADPEILQATLEDWNGYFDADEPADLKFRRSLETAAQKIQTGPFYACKHNSKVLVNVSGLIINEHAQVLNNEEEVIEGLYATGNVSGGMFSISYPRHLPATSVGRAVTFGYVAAKHAIKGA</sequence>
<protein>
    <submittedName>
        <fullName evidence="6">FAD-binding protein</fullName>
    </submittedName>
</protein>
<dbReference type="SUPFAM" id="SSF51905">
    <property type="entry name" value="FAD/NAD(P)-binding domain"/>
    <property type="match status" value="1"/>
</dbReference>
<dbReference type="GO" id="GO:0008202">
    <property type="term" value="P:steroid metabolic process"/>
    <property type="evidence" value="ECO:0007669"/>
    <property type="project" value="UniProtKB-ARBA"/>
</dbReference>
<keyword evidence="7" id="KW-1185">Reference proteome</keyword>
<comment type="cofactor">
    <cofactor evidence="1">
        <name>FAD</name>
        <dbReference type="ChEBI" id="CHEBI:57692"/>
    </cofactor>
</comment>
<evidence type="ECO:0000259" key="5">
    <source>
        <dbReference type="Pfam" id="PF00890"/>
    </source>
</evidence>
<dbReference type="Gene3D" id="3.50.50.60">
    <property type="entry name" value="FAD/NAD(P)-binding domain"/>
    <property type="match status" value="1"/>
</dbReference>
<evidence type="ECO:0000256" key="2">
    <source>
        <dbReference type="ARBA" id="ARBA00022630"/>
    </source>
</evidence>
<evidence type="ECO:0000313" key="7">
    <source>
        <dbReference type="Proteomes" id="UP000438093"/>
    </source>
</evidence>
<reference evidence="7" key="1">
    <citation type="submission" date="2019-08" db="EMBL/GenBank/DDBJ databases">
        <title>Arthrobacter sp. nov., isolated from plateau pika and Tibetan wild ass.</title>
        <authorList>
            <person name="Ge Y."/>
        </authorList>
    </citation>
    <scope>NUCLEOTIDE SEQUENCE [LARGE SCALE GENOMIC DNA]</scope>
    <source>
        <strain evidence="7">HF-4214</strain>
    </source>
</reference>
<dbReference type="Proteomes" id="UP000438093">
    <property type="component" value="Unassembled WGS sequence"/>
</dbReference>
<dbReference type="EMBL" id="VTFY01000002">
    <property type="protein sequence ID" value="MRX81682.1"/>
    <property type="molecule type" value="Genomic_DNA"/>
</dbReference>
<gene>
    <name evidence="6" type="ORF">GJG86_04130</name>
</gene>
<evidence type="ECO:0000256" key="3">
    <source>
        <dbReference type="ARBA" id="ARBA00022827"/>
    </source>
</evidence>
<comment type="caution">
    <text evidence="6">The sequence shown here is derived from an EMBL/GenBank/DDBJ whole genome shotgun (WGS) entry which is preliminary data.</text>
</comment>
<evidence type="ECO:0000313" key="6">
    <source>
        <dbReference type="EMBL" id="MRX81682.1"/>
    </source>
</evidence>
<dbReference type="InterPro" id="IPR036188">
    <property type="entry name" value="FAD/NAD-bd_sf"/>
</dbReference>
<keyword evidence="3" id="KW-0274">FAD</keyword>
<organism evidence="6 7">
    <name type="scientific">Eggerthella guodeyinii</name>
    <dbReference type="NCBI Taxonomy" id="2690837"/>
    <lineage>
        <taxon>Bacteria</taxon>
        <taxon>Bacillati</taxon>
        <taxon>Actinomycetota</taxon>
        <taxon>Coriobacteriia</taxon>
        <taxon>Eggerthellales</taxon>
        <taxon>Eggerthellaceae</taxon>
        <taxon>Eggerthella</taxon>
    </lineage>
</organism>
<dbReference type="Gene3D" id="3.90.700.10">
    <property type="entry name" value="Succinate dehydrogenase/fumarate reductase flavoprotein, catalytic domain"/>
    <property type="match status" value="1"/>
</dbReference>
<evidence type="ECO:0000256" key="4">
    <source>
        <dbReference type="ARBA" id="ARBA00023002"/>
    </source>
</evidence>
<proteinExistence type="predicted"/>
<dbReference type="InterPro" id="IPR050315">
    <property type="entry name" value="FAD-oxidoreductase_2"/>
</dbReference>
<dbReference type="GO" id="GO:0033765">
    <property type="term" value="F:steroid dehydrogenase activity, acting on the CH-CH group of donors"/>
    <property type="evidence" value="ECO:0007669"/>
    <property type="project" value="UniProtKB-ARBA"/>
</dbReference>
<keyword evidence="4" id="KW-0560">Oxidoreductase</keyword>
<dbReference type="SUPFAM" id="SSF56425">
    <property type="entry name" value="Succinate dehydrogenase/fumarate reductase flavoprotein, catalytic domain"/>
    <property type="match status" value="1"/>
</dbReference>
<dbReference type="AlphaFoldDB" id="A0A6N7RKZ4"/>
<dbReference type="InterPro" id="IPR003953">
    <property type="entry name" value="FAD-dep_OxRdtase_2_FAD-bd"/>
</dbReference>
<dbReference type="PANTHER" id="PTHR43400:SF10">
    <property type="entry name" value="3-OXOSTEROID 1-DEHYDROGENASE"/>
    <property type="match status" value="1"/>
</dbReference>
<feature type="domain" description="FAD-dependent oxidoreductase 2 FAD-binding" evidence="5">
    <location>
        <begin position="109"/>
        <end position="556"/>
    </location>
</feature>
<dbReference type="Pfam" id="PF00890">
    <property type="entry name" value="FAD_binding_2"/>
    <property type="match status" value="1"/>
</dbReference>
<dbReference type="InterPro" id="IPR027477">
    <property type="entry name" value="Succ_DH/fumarate_Rdtase_cat_sf"/>
</dbReference>